<feature type="transmembrane region" description="Helical" evidence="8">
    <location>
        <begin position="62"/>
        <end position="80"/>
    </location>
</feature>
<comment type="caution">
    <text evidence="10">The sequence shown here is derived from an EMBL/GenBank/DDBJ whole genome shotgun (WGS) entry which is preliminary data.</text>
</comment>
<reference evidence="10" key="1">
    <citation type="journal article" date="2021" name="bioRxiv">
        <title>Unraveling nitrogen, sulfur and carbon metabolic pathways and microbial community transcriptional responses to substrate deprivation and toxicity stresses in a bioreactor mimicking anoxic brackish coastal sediment conditions.</title>
        <authorList>
            <person name="Martins P.D."/>
            <person name="Echeveste M.J."/>
            <person name="Arshad A."/>
            <person name="Kurth J."/>
            <person name="Ouboter H."/>
            <person name="Jetten M.S.M."/>
            <person name="Welte C.U."/>
        </authorList>
    </citation>
    <scope>NUCLEOTIDE SEQUENCE</scope>
    <source>
        <strain evidence="10">MAG_39</strain>
    </source>
</reference>
<evidence type="ECO:0000256" key="8">
    <source>
        <dbReference type="SAM" id="Phobius"/>
    </source>
</evidence>
<keyword evidence="3" id="KW-0645">Protease</keyword>
<keyword evidence="2" id="KW-1003">Cell membrane</keyword>
<dbReference type="GO" id="GO:0008233">
    <property type="term" value="F:peptidase activity"/>
    <property type="evidence" value="ECO:0007669"/>
    <property type="project" value="UniProtKB-KW"/>
</dbReference>
<dbReference type="Pfam" id="PF11984">
    <property type="entry name" value="DUF3485"/>
    <property type="match status" value="1"/>
</dbReference>
<dbReference type="NCBIfam" id="TIGR04178">
    <property type="entry name" value="exo_archaeo"/>
    <property type="match status" value="1"/>
</dbReference>
<dbReference type="Pfam" id="PF09721">
    <property type="entry name" value="Exosortase_EpsH"/>
    <property type="match status" value="1"/>
</dbReference>
<evidence type="ECO:0000313" key="10">
    <source>
        <dbReference type="EMBL" id="MBZ0155102.1"/>
    </source>
</evidence>
<keyword evidence="6 8" id="KW-1133">Transmembrane helix</keyword>
<keyword evidence="5" id="KW-0378">Hydrolase</keyword>
<dbReference type="AlphaFoldDB" id="A0A953M0Z1"/>
<dbReference type="InterPro" id="IPR026392">
    <property type="entry name" value="Exo/Archaeosortase_dom"/>
</dbReference>
<dbReference type="InterPro" id="IPR013426">
    <property type="entry name" value="EpsH-like"/>
</dbReference>
<feature type="transmembrane region" description="Helical" evidence="8">
    <location>
        <begin position="181"/>
        <end position="198"/>
    </location>
</feature>
<evidence type="ECO:0000256" key="1">
    <source>
        <dbReference type="ARBA" id="ARBA00004651"/>
    </source>
</evidence>
<feature type="transmembrane region" description="Helical" evidence="8">
    <location>
        <begin position="33"/>
        <end position="50"/>
    </location>
</feature>
<feature type="transmembrane region" description="Helical" evidence="8">
    <location>
        <begin position="92"/>
        <end position="111"/>
    </location>
</feature>
<keyword evidence="7 8" id="KW-0472">Membrane</keyword>
<dbReference type="GO" id="GO:0006508">
    <property type="term" value="P:proteolysis"/>
    <property type="evidence" value="ECO:0007669"/>
    <property type="project" value="UniProtKB-KW"/>
</dbReference>
<protein>
    <submittedName>
        <fullName evidence="10">Exosortase W</fullName>
    </submittedName>
</protein>
<dbReference type="NCBIfam" id="TIGR02914">
    <property type="entry name" value="EpsI_fam"/>
    <property type="match status" value="1"/>
</dbReference>
<dbReference type="InterPro" id="IPR014263">
    <property type="entry name" value="Methanolan_biosynth_EpsI"/>
</dbReference>
<proteinExistence type="predicted"/>
<dbReference type="NCBIfam" id="NF038142">
    <property type="entry name" value="exosort_XrtW"/>
    <property type="match status" value="1"/>
</dbReference>
<evidence type="ECO:0000256" key="2">
    <source>
        <dbReference type="ARBA" id="ARBA00022475"/>
    </source>
</evidence>
<feature type="transmembrane region" description="Helical" evidence="8">
    <location>
        <begin position="245"/>
        <end position="270"/>
    </location>
</feature>
<evidence type="ECO:0000256" key="6">
    <source>
        <dbReference type="ARBA" id="ARBA00022989"/>
    </source>
</evidence>
<dbReference type="NCBIfam" id="TIGR02602">
    <property type="entry name" value="8TM_EpsH"/>
    <property type="match status" value="1"/>
</dbReference>
<feature type="transmembrane region" description="Helical" evidence="8">
    <location>
        <begin position="210"/>
        <end position="233"/>
    </location>
</feature>
<organism evidence="10 11">
    <name type="scientific">Candidatus Nitrobium versatile</name>
    <dbReference type="NCBI Taxonomy" id="2884831"/>
    <lineage>
        <taxon>Bacteria</taxon>
        <taxon>Pseudomonadati</taxon>
        <taxon>Nitrospirota</taxon>
        <taxon>Nitrospiria</taxon>
        <taxon>Nitrospirales</taxon>
        <taxon>Nitrospiraceae</taxon>
        <taxon>Candidatus Nitrobium</taxon>
    </lineage>
</organism>
<dbReference type="InterPro" id="IPR019127">
    <property type="entry name" value="Exosortase"/>
</dbReference>
<evidence type="ECO:0000256" key="7">
    <source>
        <dbReference type="ARBA" id="ARBA00023136"/>
    </source>
</evidence>
<reference evidence="10" key="2">
    <citation type="submission" date="2021-08" db="EMBL/GenBank/DDBJ databases">
        <authorList>
            <person name="Dalcin Martins P."/>
        </authorList>
    </citation>
    <scope>NUCLEOTIDE SEQUENCE</scope>
    <source>
        <strain evidence="10">MAG_39</strain>
    </source>
</reference>
<keyword evidence="4 8" id="KW-0812">Transmembrane</keyword>
<evidence type="ECO:0000259" key="9">
    <source>
        <dbReference type="Pfam" id="PF11984"/>
    </source>
</evidence>
<evidence type="ECO:0000313" key="11">
    <source>
        <dbReference type="Proteomes" id="UP000705867"/>
    </source>
</evidence>
<evidence type="ECO:0000256" key="3">
    <source>
        <dbReference type="ARBA" id="ARBA00022670"/>
    </source>
</evidence>
<accession>A0A953M0Z1</accession>
<dbReference type="GO" id="GO:0005886">
    <property type="term" value="C:plasma membrane"/>
    <property type="evidence" value="ECO:0007669"/>
    <property type="project" value="UniProtKB-SubCell"/>
</dbReference>
<name>A0A953M0Z1_9BACT</name>
<feature type="transmembrane region" description="Helical" evidence="8">
    <location>
        <begin position="297"/>
        <end position="316"/>
    </location>
</feature>
<sequence>MKTWQKALLLAAVCVFTYFDALSALAGTWQRDSTFYGFLVPLVSAYLIYSERHALRTIPVRPNILAGSALLVLSGAALLPGTRGSIVTVQQVSLLLLIPGLVLGLFGAGYARHLALPLSYLVFMFPALLDAVLDGISFPFQLFGALSAEGILQAAGIPVVRDAQYLRLPGITLEVARECSGTRYLLTIIATGIPLALFTQKSRARRVALVSLAVLVGILANPVRIALIGIWMYHGGRETHGPYHILQGLFVYAAGFLFLFAGAGVMARIFRPAAKGSMTERKSTVLHRFEPAEGRTAAAWGIVTSLLFSFGVLLFLRAPVPVPPALSLAQVPYTVGEWQGRDLSARGEPPEMYHADHVLDRIYRDATGRTVRLRIGYFESQEQNRELVGHKMGKLYARAQKIVLPLPGGEIPVNRTELQEDGENMLALYWYEINGRIIADNRKSKWITAAEGLLHGRTNGAIIIVSGSPAAAGGEEHLLKAELQFIREILPVLRVHLPQTGNTERSL</sequence>
<evidence type="ECO:0000256" key="4">
    <source>
        <dbReference type="ARBA" id="ARBA00022692"/>
    </source>
</evidence>
<dbReference type="EMBL" id="JAIOIV010000018">
    <property type="protein sequence ID" value="MBZ0155102.1"/>
    <property type="molecule type" value="Genomic_DNA"/>
</dbReference>
<evidence type="ECO:0000256" key="5">
    <source>
        <dbReference type="ARBA" id="ARBA00022801"/>
    </source>
</evidence>
<comment type="subcellular location">
    <subcellularLocation>
        <location evidence="1">Cell membrane</location>
        <topology evidence="1">Multi-pass membrane protein</topology>
    </subcellularLocation>
</comment>
<gene>
    <name evidence="10" type="primary">xrtW</name>
    <name evidence="10" type="ORF">K8I29_02670</name>
</gene>
<feature type="domain" description="Methanolan biosynthesis EpsI" evidence="9">
    <location>
        <begin position="302"/>
        <end position="493"/>
    </location>
</feature>
<feature type="transmembrane region" description="Helical" evidence="8">
    <location>
        <begin position="118"/>
        <end position="140"/>
    </location>
</feature>
<dbReference type="Proteomes" id="UP000705867">
    <property type="component" value="Unassembled WGS sequence"/>
</dbReference>